<reference evidence="2 3" key="1">
    <citation type="submission" date="2016-11" db="EMBL/GenBank/DDBJ databases">
        <title>Genome sequence and comparative genomic analysis of clinical strain Elizabethkingia meningoseptica 61421 PRCM.</title>
        <authorList>
            <person name="Wang M."/>
            <person name="Hu S."/>
            <person name="Cao L."/>
            <person name="Jiang T."/>
            <person name="Zhou Y."/>
            <person name="Ming D."/>
        </authorList>
    </citation>
    <scope>NUCLEOTIDE SEQUENCE [LARGE SCALE GENOMIC DNA]</scope>
    <source>
        <strain evidence="2 3">61421 PRCM</strain>
    </source>
</reference>
<dbReference type="InterPro" id="IPR029063">
    <property type="entry name" value="SAM-dependent_MTases_sf"/>
</dbReference>
<dbReference type="STRING" id="238.BBD35_11540"/>
<keyword evidence="2" id="KW-0808">Transferase</keyword>
<keyword evidence="3" id="KW-1185">Reference proteome</keyword>
<dbReference type="eggNOG" id="COG2226">
    <property type="taxonomic scope" value="Bacteria"/>
</dbReference>
<dbReference type="RefSeq" id="WP_069214087.1">
    <property type="nucleotide sequence ID" value="NZ_MAHC01000009.1"/>
</dbReference>
<dbReference type="GO" id="GO:0008757">
    <property type="term" value="F:S-adenosylmethionine-dependent methyltransferase activity"/>
    <property type="evidence" value="ECO:0007669"/>
    <property type="project" value="InterPro"/>
</dbReference>
<gene>
    <name evidence="2" type="ORF">BMF97_12220</name>
</gene>
<dbReference type="PANTHER" id="PTHR43861:SF1">
    <property type="entry name" value="TRANS-ACONITATE 2-METHYLTRANSFERASE"/>
    <property type="match status" value="1"/>
</dbReference>
<dbReference type="EMBL" id="MPOG01000014">
    <property type="protein sequence ID" value="OOH94126.1"/>
    <property type="molecule type" value="Genomic_DNA"/>
</dbReference>
<keyword evidence="2" id="KW-0489">Methyltransferase</keyword>
<dbReference type="Pfam" id="PF08241">
    <property type="entry name" value="Methyltransf_11"/>
    <property type="match status" value="1"/>
</dbReference>
<dbReference type="GO" id="GO:0032259">
    <property type="term" value="P:methylation"/>
    <property type="evidence" value="ECO:0007669"/>
    <property type="project" value="UniProtKB-KW"/>
</dbReference>
<dbReference type="SUPFAM" id="SSF53335">
    <property type="entry name" value="S-adenosyl-L-methionine-dependent methyltransferases"/>
    <property type="match status" value="1"/>
</dbReference>
<dbReference type="CDD" id="cd02440">
    <property type="entry name" value="AdoMet_MTases"/>
    <property type="match status" value="1"/>
</dbReference>
<feature type="domain" description="Methyltransferase type 11" evidence="1">
    <location>
        <begin position="44"/>
        <end position="137"/>
    </location>
</feature>
<evidence type="ECO:0000259" key="1">
    <source>
        <dbReference type="Pfam" id="PF08241"/>
    </source>
</evidence>
<name>A0A1V3TXK1_ELIME</name>
<evidence type="ECO:0000313" key="3">
    <source>
        <dbReference type="Proteomes" id="UP000188947"/>
    </source>
</evidence>
<comment type="caution">
    <text evidence="2">The sequence shown here is derived from an EMBL/GenBank/DDBJ whole genome shotgun (WGS) entry which is preliminary data.</text>
</comment>
<dbReference type="AlphaFoldDB" id="A0A1V3TXK1"/>
<organism evidence="2 3">
    <name type="scientific">Elizabethkingia meningoseptica</name>
    <name type="common">Chryseobacterium meningosepticum</name>
    <dbReference type="NCBI Taxonomy" id="238"/>
    <lineage>
        <taxon>Bacteria</taxon>
        <taxon>Pseudomonadati</taxon>
        <taxon>Bacteroidota</taxon>
        <taxon>Flavobacteriia</taxon>
        <taxon>Flavobacteriales</taxon>
        <taxon>Weeksellaceae</taxon>
        <taxon>Elizabethkingia</taxon>
    </lineage>
</organism>
<sequence length="196" mass="22418">MDQRTENRSFRRYTFIKITLKLSEAKNMIISAVYGHKPVQRWADLGCGSGLFTTALAELLPNGSTVYAIDRSFQTITPPGNAVTIDFIQHNFENTLPPDIENLDGMMMANSLHYISDKEKLIRKLIPLLKTDGQFMIIEYETKNVNPWVPYPVTFNELQQLFSDFGFQKIEKTGERPSVYGNGMMYAASIEKEDYI</sequence>
<proteinExistence type="predicted"/>
<accession>A0A1V3TXK1</accession>
<dbReference type="PANTHER" id="PTHR43861">
    <property type="entry name" value="TRANS-ACONITATE 2-METHYLTRANSFERASE-RELATED"/>
    <property type="match status" value="1"/>
</dbReference>
<evidence type="ECO:0000313" key="2">
    <source>
        <dbReference type="EMBL" id="OOH94126.1"/>
    </source>
</evidence>
<dbReference type="InterPro" id="IPR013216">
    <property type="entry name" value="Methyltransf_11"/>
</dbReference>
<dbReference type="Gene3D" id="3.40.50.150">
    <property type="entry name" value="Vaccinia Virus protein VP39"/>
    <property type="match status" value="1"/>
</dbReference>
<protein>
    <submittedName>
        <fullName evidence="2">Methyltransferase type 11</fullName>
    </submittedName>
</protein>
<dbReference type="Proteomes" id="UP000188947">
    <property type="component" value="Unassembled WGS sequence"/>
</dbReference>